<evidence type="ECO:0000313" key="3">
    <source>
        <dbReference type="Proteomes" id="UP000055048"/>
    </source>
</evidence>
<reference evidence="2 3" key="1">
    <citation type="submission" date="2015-01" db="EMBL/GenBank/DDBJ databases">
        <title>Evolution of Trichinella species and genotypes.</title>
        <authorList>
            <person name="Korhonen P.K."/>
            <person name="Edoardo P."/>
            <person name="Giuseppe L.R."/>
            <person name="Gasser R.B."/>
        </authorList>
    </citation>
    <scope>NUCLEOTIDE SEQUENCE [LARGE SCALE GENOMIC DNA]</scope>
    <source>
        <strain evidence="2">ISS417</strain>
    </source>
</reference>
<dbReference type="EMBL" id="JYDJ01000318">
    <property type="protein sequence ID" value="KRX37259.1"/>
    <property type="molecule type" value="Genomic_DNA"/>
</dbReference>
<evidence type="ECO:0000313" key="2">
    <source>
        <dbReference type="EMBL" id="KRX37259.1"/>
    </source>
</evidence>
<feature type="compositionally biased region" description="Basic and acidic residues" evidence="1">
    <location>
        <begin position="1"/>
        <end position="32"/>
    </location>
</feature>
<proteinExistence type="predicted"/>
<comment type="caution">
    <text evidence="2">The sequence shown here is derived from an EMBL/GenBank/DDBJ whole genome shotgun (WGS) entry which is preliminary data.</text>
</comment>
<evidence type="ECO:0000256" key="1">
    <source>
        <dbReference type="SAM" id="MobiDB-lite"/>
    </source>
</evidence>
<keyword evidence="3" id="KW-1185">Reference proteome</keyword>
<dbReference type="Proteomes" id="UP000055048">
    <property type="component" value="Unassembled WGS sequence"/>
</dbReference>
<feature type="region of interest" description="Disordered" evidence="1">
    <location>
        <begin position="1"/>
        <end position="57"/>
    </location>
</feature>
<name>A0A0V0TE52_9BILA</name>
<protein>
    <submittedName>
        <fullName evidence="2">Uncharacterized protein</fullName>
    </submittedName>
</protein>
<dbReference type="AlphaFoldDB" id="A0A0V0TE52"/>
<accession>A0A0V0TE52</accession>
<gene>
    <name evidence="2" type="ORF">T05_6521</name>
</gene>
<sequence>MLTEGEHGFVHEEVKKEVEGRQASKASERASKQEGIAGRQVTERNVGNRGRGAKSERTLRKQLWRRLQRGTEHRAGLGWLAGWLAVGQQRYLSSKARQGLLALLKSALIISFIFVENDPKKLPAPALMLSARHDRAGRRFMPSVRIDEPLSTSLHIIAGTLFSISSTI</sequence>
<organism evidence="2 3">
    <name type="scientific">Trichinella murrelli</name>
    <dbReference type="NCBI Taxonomy" id="144512"/>
    <lineage>
        <taxon>Eukaryota</taxon>
        <taxon>Metazoa</taxon>
        <taxon>Ecdysozoa</taxon>
        <taxon>Nematoda</taxon>
        <taxon>Enoplea</taxon>
        <taxon>Dorylaimia</taxon>
        <taxon>Trichinellida</taxon>
        <taxon>Trichinellidae</taxon>
        <taxon>Trichinella</taxon>
    </lineage>
</organism>